<comment type="caution">
    <text evidence="1">The sequence shown here is derived from an EMBL/GenBank/DDBJ whole genome shotgun (WGS) entry which is preliminary data.</text>
</comment>
<protein>
    <submittedName>
        <fullName evidence="1">Uncharacterized protein</fullName>
    </submittedName>
</protein>
<evidence type="ECO:0000313" key="1">
    <source>
        <dbReference type="EMBL" id="KAI3739742.1"/>
    </source>
</evidence>
<dbReference type="EMBL" id="CM042013">
    <property type="protein sequence ID" value="KAI3739742.1"/>
    <property type="molecule type" value="Genomic_DNA"/>
</dbReference>
<sequence>MVGLSSLLVELKLLNVKGLTQIHGEDLMHLGAVELLYINNCDELRYLWERESEACKSLVSLRKLVVLNCNKLVASAEKEDNFEISLESIKEVTFRNCNTLECYNCPNSVEKLEITSCDSLTSLSLSTVQGHPSSPTELITSDCDKIQPIQAKRFEPIKFENIGVRVEKVMLVSTGKHNKIVYNLDFNPETLIVYLAQNTLLLRY</sequence>
<reference evidence="2" key="1">
    <citation type="journal article" date="2022" name="Mol. Ecol. Resour.">
        <title>The genomes of chicory, endive, great burdock and yacon provide insights into Asteraceae palaeo-polyploidization history and plant inulin production.</title>
        <authorList>
            <person name="Fan W."/>
            <person name="Wang S."/>
            <person name="Wang H."/>
            <person name="Wang A."/>
            <person name="Jiang F."/>
            <person name="Liu H."/>
            <person name="Zhao H."/>
            <person name="Xu D."/>
            <person name="Zhang Y."/>
        </authorList>
    </citation>
    <scope>NUCLEOTIDE SEQUENCE [LARGE SCALE GENOMIC DNA]</scope>
    <source>
        <strain evidence="2">cv. Punajuju</strain>
    </source>
</reference>
<name>A0ACB9CZL7_CICIN</name>
<accession>A0ACB9CZL7</accession>
<proteinExistence type="predicted"/>
<keyword evidence="2" id="KW-1185">Reference proteome</keyword>
<reference evidence="1 2" key="2">
    <citation type="journal article" date="2022" name="Mol. Ecol. Resour.">
        <title>The genomes of chicory, endive, great burdock and yacon provide insights into Asteraceae paleo-polyploidization history and plant inulin production.</title>
        <authorList>
            <person name="Fan W."/>
            <person name="Wang S."/>
            <person name="Wang H."/>
            <person name="Wang A."/>
            <person name="Jiang F."/>
            <person name="Liu H."/>
            <person name="Zhao H."/>
            <person name="Xu D."/>
            <person name="Zhang Y."/>
        </authorList>
    </citation>
    <scope>NUCLEOTIDE SEQUENCE [LARGE SCALE GENOMIC DNA]</scope>
    <source>
        <strain evidence="2">cv. Punajuju</strain>
        <tissue evidence="1">Leaves</tissue>
    </source>
</reference>
<gene>
    <name evidence="1" type="ORF">L2E82_30153</name>
</gene>
<dbReference type="Proteomes" id="UP001055811">
    <property type="component" value="Linkage Group LG05"/>
</dbReference>
<evidence type="ECO:0000313" key="2">
    <source>
        <dbReference type="Proteomes" id="UP001055811"/>
    </source>
</evidence>
<organism evidence="1 2">
    <name type="scientific">Cichorium intybus</name>
    <name type="common">Chicory</name>
    <dbReference type="NCBI Taxonomy" id="13427"/>
    <lineage>
        <taxon>Eukaryota</taxon>
        <taxon>Viridiplantae</taxon>
        <taxon>Streptophyta</taxon>
        <taxon>Embryophyta</taxon>
        <taxon>Tracheophyta</taxon>
        <taxon>Spermatophyta</taxon>
        <taxon>Magnoliopsida</taxon>
        <taxon>eudicotyledons</taxon>
        <taxon>Gunneridae</taxon>
        <taxon>Pentapetalae</taxon>
        <taxon>asterids</taxon>
        <taxon>campanulids</taxon>
        <taxon>Asterales</taxon>
        <taxon>Asteraceae</taxon>
        <taxon>Cichorioideae</taxon>
        <taxon>Cichorieae</taxon>
        <taxon>Cichoriinae</taxon>
        <taxon>Cichorium</taxon>
    </lineage>
</organism>